<proteinExistence type="predicted"/>
<protein>
    <submittedName>
        <fullName evidence="2">Uncharacterized protein</fullName>
    </submittedName>
</protein>
<comment type="caution">
    <text evidence="2">The sequence shown here is derived from an EMBL/GenBank/DDBJ whole genome shotgun (WGS) entry which is preliminary data.</text>
</comment>
<evidence type="ECO:0000313" key="2">
    <source>
        <dbReference type="EMBL" id="GIG53287.1"/>
    </source>
</evidence>
<dbReference type="PANTHER" id="PTHR11319:SF35">
    <property type="entry name" value="OUTER MEMBRANE PROTEIN PMPC-RELATED"/>
    <property type="match status" value="1"/>
</dbReference>
<name>A0A919PZI0_9MICO</name>
<dbReference type="AlphaFoldDB" id="A0A919PZI0"/>
<accession>A0A919PZI0</accession>
<reference evidence="2" key="1">
    <citation type="submission" date="2021-01" db="EMBL/GenBank/DDBJ databases">
        <title>Whole genome shotgun sequence of Demequina activiva NBRC 110675.</title>
        <authorList>
            <person name="Komaki H."/>
            <person name="Tamura T."/>
        </authorList>
    </citation>
    <scope>NUCLEOTIDE SEQUENCE</scope>
    <source>
        <strain evidence="2">NBRC 110675</strain>
    </source>
</reference>
<dbReference type="SUPFAM" id="SSF51126">
    <property type="entry name" value="Pectin lyase-like"/>
    <property type="match status" value="1"/>
</dbReference>
<dbReference type="InterPro" id="IPR011050">
    <property type="entry name" value="Pectin_lyase_fold/virulence"/>
</dbReference>
<organism evidence="2 3">
    <name type="scientific">Demequina activiva</name>
    <dbReference type="NCBI Taxonomy" id="1582364"/>
    <lineage>
        <taxon>Bacteria</taxon>
        <taxon>Bacillati</taxon>
        <taxon>Actinomycetota</taxon>
        <taxon>Actinomycetes</taxon>
        <taxon>Micrococcales</taxon>
        <taxon>Demequinaceae</taxon>
        <taxon>Demequina</taxon>
    </lineage>
</organism>
<keyword evidence="1" id="KW-0732">Signal</keyword>
<evidence type="ECO:0000313" key="3">
    <source>
        <dbReference type="Proteomes" id="UP000652354"/>
    </source>
</evidence>
<gene>
    <name evidence="2" type="ORF">Dac01nite_00390</name>
</gene>
<dbReference type="PANTHER" id="PTHR11319">
    <property type="entry name" value="G PROTEIN-COUPLED RECEPTOR-RELATED"/>
    <property type="match status" value="1"/>
</dbReference>
<feature type="signal peptide" evidence="1">
    <location>
        <begin position="1"/>
        <end position="30"/>
    </location>
</feature>
<sequence length="387" mass="39853">MINADAARPVRTRRALVAAALAIASAALLAVPAAAGTAATAVDTGVDSAVSTGATTARAQAATTMRDLSGGVLRVSGDTKVVGDGTRASCTAATLAYAMRSGGSISFDCGSTPMTIALDRTLFTCNTHNCKHAWQGGIPVEEMTLDGGGLITLSGGGERGIYYANSCEPSFGWLSSSCQNDHTLEVTFRSIGFTRGNATKGMPGKASVGGGGGGGAIAMRGNELTIENSWFYNNKCMTYHSDAGGGAVRVTGMEVPVTITGSTFKKNWCANGGAISSLHASLDITDSKIYHNTATGRGASSGRGGNGGGVYFDGTSDNVAITRTSVWDNKAFEGGSGIFYVSNNRTGSLTITDSKVFANTRETFWTNPYRDIFFKGRSLNVSGGIVR</sequence>
<dbReference type="RefSeq" id="WP_203652772.1">
    <property type="nucleotide sequence ID" value="NZ_BONR01000001.1"/>
</dbReference>
<evidence type="ECO:0000256" key="1">
    <source>
        <dbReference type="SAM" id="SignalP"/>
    </source>
</evidence>
<dbReference type="Proteomes" id="UP000652354">
    <property type="component" value="Unassembled WGS sequence"/>
</dbReference>
<keyword evidence="3" id="KW-1185">Reference proteome</keyword>
<dbReference type="EMBL" id="BONR01000001">
    <property type="protein sequence ID" value="GIG53287.1"/>
    <property type="molecule type" value="Genomic_DNA"/>
</dbReference>
<feature type="chain" id="PRO_5039475444" evidence="1">
    <location>
        <begin position="31"/>
        <end position="387"/>
    </location>
</feature>